<reference evidence="1" key="1">
    <citation type="submission" date="2021-01" db="EMBL/GenBank/DDBJ databases">
        <title>Whole genome shotgun sequence of Sphaerimonospora thailandensis NBRC 107569.</title>
        <authorList>
            <person name="Komaki H."/>
            <person name="Tamura T."/>
        </authorList>
    </citation>
    <scope>NUCLEOTIDE SEQUENCE</scope>
    <source>
        <strain evidence="1">NBRC 107569</strain>
    </source>
</reference>
<evidence type="ECO:0000313" key="2">
    <source>
        <dbReference type="Proteomes" id="UP000610966"/>
    </source>
</evidence>
<sequence>MGVVTAVQAKKVLKWGAIILVAFYLLTRPTDAARTVHGALNGMVSAANSMAQFFATLT</sequence>
<dbReference type="EMBL" id="BOOG01000031">
    <property type="protein sequence ID" value="GIH71180.1"/>
    <property type="molecule type" value="Genomic_DNA"/>
</dbReference>
<comment type="caution">
    <text evidence="1">The sequence shown here is derived from an EMBL/GenBank/DDBJ whole genome shotgun (WGS) entry which is preliminary data.</text>
</comment>
<accession>A0A8J3W0H6</accession>
<gene>
    <name evidence="1" type="ORF">Mth01_34330</name>
</gene>
<proteinExistence type="predicted"/>
<dbReference type="AlphaFoldDB" id="A0A8J3W0H6"/>
<evidence type="ECO:0000313" key="1">
    <source>
        <dbReference type="EMBL" id="GIH71180.1"/>
    </source>
</evidence>
<organism evidence="1 2">
    <name type="scientific">Sphaerimonospora thailandensis</name>
    <dbReference type="NCBI Taxonomy" id="795644"/>
    <lineage>
        <taxon>Bacteria</taxon>
        <taxon>Bacillati</taxon>
        <taxon>Actinomycetota</taxon>
        <taxon>Actinomycetes</taxon>
        <taxon>Streptosporangiales</taxon>
        <taxon>Streptosporangiaceae</taxon>
        <taxon>Sphaerimonospora</taxon>
    </lineage>
</organism>
<dbReference type="Proteomes" id="UP000610966">
    <property type="component" value="Unassembled WGS sequence"/>
</dbReference>
<protein>
    <submittedName>
        <fullName evidence="1">Uncharacterized protein</fullName>
    </submittedName>
</protein>
<keyword evidence="2" id="KW-1185">Reference proteome</keyword>
<dbReference type="RefSeq" id="WP_204016886.1">
    <property type="nucleotide sequence ID" value="NZ_BOOG01000031.1"/>
</dbReference>
<name>A0A8J3W0H6_9ACTN</name>